<evidence type="ECO:0000256" key="9">
    <source>
        <dbReference type="ARBA" id="ARBA00023316"/>
    </source>
</evidence>
<keyword evidence="4 10" id="KW-0808">Transferase</keyword>
<keyword evidence="14" id="KW-1185">Reference proteome</keyword>
<evidence type="ECO:0000256" key="5">
    <source>
        <dbReference type="ARBA" id="ARBA00022960"/>
    </source>
</evidence>
<dbReference type="GO" id="GO:0016757">
    <property type="term" value="F:glycosyltransferase activity"/>
    <property type="evidence" value="ECO:0007669"/>
    <property type="project" value="UniProtKB-KW"/>
</dbReference>
<proteinExistence type="inferred from homology"/>
<feature type="binding site" evidence="10">
    <location>
        <position position="299"/>
    </location>
    <ligand>
        <name>UDP-N-acetyl-alpha-D-glucosamine</name>
        <dbReference type="ChEBI" id="CHEBI:57705"/>
    </ligand>
</feature>
<sequence length="367" mass="40302">MLWVMAGGGTGGHIYPALALAAAAKTISPDIQLLFVGATYGLEQKIVPQHGYRLLTVTARPFPRRLLSPSSFLSGSAMFYGVFQTFNHFRKLRPKVVIGTGGYASVCALLAGKLVGAKLVLFEANSIPGRTNKLLAKLADWVATGFPEAVNFFPKGKATYTGVPIRADVRNMDKPTARKILGLTDSERCLLVFGGSRGAQRINEALWDALPRLLLRTSLKIVHLCGSQWEQDAKRIQEALPEDLRERYQPFGYREDMPVLLHAADLALSRAGASSIAELLTAGVPSILVPYPFAIYDHQRFNALSVVRRGAAVMILNADLTGERLFETVSELLDSRERLKRMRESALTIARPFAAEEIVRRTLELLG</sequence>
<comment type="subcellular location">
    <subcellularLocation>
        <location evidence="10">Cell membrane</location>
        <topology evidence="10">Peripheral membrane protein</topology>
        <orientation evidence="10">Cytoplasmic side</orientation>
    </subcellularLocation>
</comment>
<protein>
    <recommendedName>
        <fullName evidence="10">UDP-N-acetylglucosamine--N-acetylmuramyl-(pentapeptide) pyrophosphoryl-undecaprenol N-acetylglucosamine transferase</fullName>
        <ecNumber evidence="10">2.4.1.227</ecNumber>
    </recommendedName>
    <alternativeName>
        <fullName evidence="10">Undecaprenyl-PP-MurNAc-pentapeptide-UDPGlcNAc GlcNAc transferase</fullName>
    </alternativeName>
</protein>
<keyword evidence="7 10" id="KW-0472">Membrane</keyword>
<evidence type="ECO:0000256" key="3">
    <source>
        <dbReference type="ARBA" id="ARBA00022676"/>
    </source>
</evidence>
<evidence type="ECO:0000256" key="10">
    <source>
        <dbReference type="HAMAP-Rule" id="MF_00033"/>
    </source>
</evidence>
<evidence type="ECO:0000256" key="1">
    <source>
        <dbReference type="ARBA" id="ARBA00022475"/>
    </source>
</evidence>
<feature type="domain" description="Glycosyl transferase family 28 C-terminal" evidence="12">
    <location>
        <begin position="190"/>
        <end position="346"/>
    </location>
</feature>
<keyword evidence="8 10" id="KW-0131">Cell cycle</keyword>
<evidence type="ECO:0000256" key="7">
    <source>
        <dbReference type="ARBA" id="ARBA00023136"/>
    </source>
</evidence>
<evidence type="ECO:0000259" key="11">
    <source>
        <dbReference type="Pfam" id="PF03033"/>
    </source>
</evidence>
<dbReference type="CDD" id="cd03785">
    <property type="entry name" value="GT28_MurG"/>
    <property type="match status" value="1"/>
</dbReference>
<keyword evidence="6 10" id="KW-0573">Peptidoglycan synthesis</keyword>
<name>A0ABT2EML3_9BACT</name>
<dbReference type="Pfam" id="PF04101">
    <property type="entry name" value="Glyco_tran_28_C"/>
    <property type="match status" value="1"/>
</dbReference>
<dbReference type="InterPro" id="IPR006009">
    <property type="entry name" value="GlcNAc_MurG"/>
</dbReference>
<feature type="domain" description="Glycosyltransferase family 28 N-terminal" evidence="11">
    <location>
        <begin position="4"/>
        <end position="143"/>
    </location>
</feature>
<dbReference type="HAMAP" id="MF_00033">
    <property type="entry name" value="MurG"/>
    <property type="match status" value="1"/>
</dbReference>
<dbReference type="Pfam" id="PF03033">
    <property type="entry name" value="Glyco_transf_28"/>
    <property type="match status" value="1"/>
</dbReference>
<keyword evidence="5 10" id="KW-0133">Cell shape</keyword>
<dbReference type="InterPro" id="IPR007235">
    <property type="entry name" value="Glyco_trans_28_C"/>
</dbReference>
<dbReference type="EC" id="2.4.1.227" evidence="10"/>
<dbReference type="Proteomes" id="UP001204798">
    <property type="component" value="Unassembled WGS sequence"/>
</dbReference>
<evidence type="ECO:0000256" key="4">
    <source>
        <dbReference type="ARBA" id="ARBA00022679"/>
    </source>
</evidence>
<keyword evidence="3 10" id="KW-0328">Glycosyltransferase</keyword>
<dbReference type="Gene3D" id="3.40.50.2000">
    <property type="entry name" value="Glycogen Phosphorylase B"/>
    <property type="match status" value="2"/>
</dbReference>
<comment type="catalytic activity">
    <reaction evidence="10">
        <text>di-trans,octa-cis-undecaprenyl diphospho-N-acetyl-alpha-D-muramoyl-L-alanyl-D-glutamyl-meso-2,6-diaminopimeloyl-D-alanyl-D-alanine + UDP-N-acetyl-alpha-D-glucosamine = di-trans,octa-cis-undecaprenyl diphospho-[N-acetyl-alpha-D-glucosaminyl-(1-&gt;4)]-N-acetyl-alpha-D-muramoyl-L-alanyl-D-glutamyl-meso-2,6-diaminopimeloyl-D-alanyl-D-alanine + UDP + H(+)</text>
        <dbReference type="Rhea" id="RHEA:31227"/>
        <dbReference type="ChEBI" id="CHEBI:15378"/>
        <dbReference type="ChEBI" id="CHEBI:57705"/>
        <dbReference type="ChEBI" id="CHEBI:58223"/>
        <dbReference type="ChEBI" id="CHEBI:61387"/>
        <dbReference type="ChEBI" id="CHEBI:61388"/>
        <dbReference type="EC" id="2.4.1.227"/>
    </reaction>
</comment>
<comment type="similarity">
    <text evidence="10">Belongs to the glycosyltransferase 28 family. MurG subfamily.</text>
</comment>
<evidence type="ECO:0000259" key="12">
    <source>
        <dbReference type="Pfam" id="PF04101"/>
    </source>
</evidence>
<keyword evidence="2 10" id="KW-0132">Cell division</keyword>
<feature type="binding site" evidence="10">
    <location>
        <position position="125"/>
    </location>
    <ligand>
        <name>UDP-N-acetyl-alpha-D-glucosamine</name>
        <dbReference type="ChEBI" id="CHEBI:57705"/>
    </ligand>
</feature>
<comment type="function">
    <text evidence="10">Cell wall formation. Catalyzes the transfer of a GlcNAc subunit on undecaprenyl-pyrophosphoryl-MurNAc-pentapeptide (lipid intermediate I) to form undecaprenyl-pyrophosphoryl-MurNAc-(pentapeptide)GlcNAc (lipid intermediate II).</text>
</comment>
<feature type="binding site" evidence="10">
    <location>
        <position position="166"/>
    </location>
    <ligand>
        <name>UDP-N-acetyl-alpha-D-glucosamine</name>
        <dbReference type="ChEBI" id="CHEBI:57705"/>
    </ligand>
</feature>
<keyword evidence="1 10" id="KW-1003">Cell membrane</keyword>
<evidence type="ECO:0000256" key="6">
    <source>
        <dbReference type="ARBA" id="ARBA00022984"/>
    </source>
</evidence>
<dbReference type="InterPro" id="IPR004276">
    <property type="entry name" value="GlycoTrans_28_N"/>
</dbReference>
<reference evidence="13 14" key="1">
    <citation type="submission" date="2022-08" db="EMBL/GenBank/DDBJ databases">
        <title>Bacterial and archaeal communities from various locations to study Microbial Dark Matter (Phase II).</title>
        <authorList>
            <person name="Stepanauskas R."/>
        </authorList>
    </citation>
    <scope>NUCLEOTIDE SEQUENCE [LARGE SCALE GENOMIC DNA]</scope>
    <source>
        <strain evidence="13 14">PD1</strain>
    </source>
</reference>
<evidence type="ECO:0000256" key="8">
    <source>
        <dbReference type="ARBA" id="ARBA00023306"/>
    </source>
</evidence>
<dbReference type="NCBIfam" id="TIGR01133">
    <property type="entry name" value="murG"/>
    <property type="match status" value="1"/>
</dbReference>
<organism evidence="13 14">
    <name type="scientific">Candidatus Fervidibacter sacchari</name>
    <dbReference type="NCBI Taxonomy" id="1448929"/>
    <lineage>
        <taxon>Bacteria</taxon>
        <taxon>Candidatus Fervidibacterota</taxon>
        <taxon>Candidatus Fervidibacter</taxon>
    </lineage>
</organism>
<dbReference type="PANTHER" id="PTHR21015">
    <property type="entry name" value="UDP-N-ACETYLGLUCOSAMINE--N-ACETYLMURAMYL-(PENTAPEPTIDE) PYROPHOSPHORYL-UNDECAPRENOL N-ACETYLGLUCOSAMINE TRANSFERASE 1"/>
    <property type="match status" value="1"/>
</dbReference>
<evidence type="ECO:0000256" key="2">
    <source>
        <dbReference type="ARBA" id="ARBA00022618"/>
    </source>
</evidence>
<comment type="pathway">
    <text evidence="10">Cell wall biogenesis; peptidoglycan biosynthesis.</text>
</comment>
<dbReference type="SUPFAM" id="SSF53756">
    <property type="entry name" value="UDP-Glycosyltransferase/glycogen phosphorylase"/>
    <property type="match status" value="1"/>
</dbReference>
<evidence type="ECO:0000313" key="13">
    <source>
        <dbReference type="EMBL" id="MCS3919190.1"/>
    </source>
</evidence>
<comment type="caution">
    <text evidence="10">Lacks conserved residue(s) required for the propagation of feature annotation.</text>
</comment>
<comment type="caution">
    <text evidence="13">The sequence shown here is derived from an EMBL/GenBank/DDBJ whole genome shotgun (WGS) entry which is preliminary data.</text>
</comment>
<feature type="binding site" evidence="10">
    <location>
        <begin position="10"/>
        <end position="12"/>
    </location>
    <ligand>
        <name>UDP-N-acetyl-alpha-D-glucosamine</name>
        <dbReference type="ChEBI" id="CHEBI:57705"/>
    </ligand>
</feature>
<evidence type="ECO:0000313" key="14">
    <source>
        <dbReference type="Proteomes" id="UP001204798"/>
    </source>
</evidence>
<keyword evidence="9 10" id="KW-0961">Cell wall biogenesis/degradation</keyword>
<accession>A0ABT2EML3</accession>
<feature type="binding site" evidence="10">
    <location>
        <position position="196"/>
    </location>
    <ligand>
        <name>UDP-N-acetyl-alpha-D-glucosamine</name>
        <dbReference type="ChEBI" id="CHEBI:57705"/>
    </ligand>
</feature>
<gene>
    <name evidence="10" type="primary">murG</name>
    <name evidence="13" type="ORF">M2350_001590</name>
</gene>
<dbReference type="RefSeq" id="WP_259095389.1">
    <property type="nucleotide sequence ID" value="NZ_CP130454.1"/>
</dbReference>
<dbReference type="EMBL" id="JANUCP010000002">
    <property type="protein sequence ID" value="MCS3919190.1"/>
    <property type="molecule type" value="Genomic_DNA"/>
</dbReference>
<dbReference type="PANTHER" id="PTHR21015:SF22">
    <property type="entry name" value="GLYCOSYLTRANSFERASE"/>
    <property type="match status" value="1"/>
</dbReference>